<protein>
    <submittedName>
        <fullName evidence="2">Uncharacterized protein LOC113211006</fullName>
    </submittedName>
</protein>
<evidence type="ECO:0000313" key="1">
    <source>
        <dbReference type="Proteomes" id="UP000504606"/>
    </source>
</evidence>
<dbReference type="InterPro" id="IPR011990">
    <property type="entry name" value="TPR-like_helical_dom_sf"/>
</dbReference>
<dbReference type="KEGG" id="foc:113211006"/>
<dbReference type="RefSeq" id="XP_026285029.1">
    <property type="nucleotide sequence ID" value="XM_026429244.2"/>
</dbReference>
<name>A0A6J1SUR4_FRAOC</name>
<dbReference type="OrthoDB" id="8187352at2759"/>
<evidence type="ECO:0000313" key="2">
    <source>
        <dbReference type="RefSeq" id="XP_026285029.1"/>
    </source>
</evidence>
<dbReference type="Proteomes" id="UP000504606">
    <property type="component" value="Unplaced"/>
</dbReference>
<dbReference type="GeneID" id="113211006"/>
<reference evidence="2" key="1">
    <citation type="submission" date="2025-08" db="UniProtKB">
        <authorList>
            <consortium name="RefSeq"/>
        </authorList>
    </citation>
    <scope>IDENTIFICATION</scope>
    <source>
        <tissue evidence="2">Whole organism</tissue>
    </source>
</reference>
<dbReference type="Gene3D" id="1.25.40.10">
    <property type="entry name" value="Tetratricopeptide repeat domain"/>
    <property type="match status" value="1"/>
</dbReference>
<gene>
    <name evidence="2" type="primary">LOC113211006</name>
</gene>
<dbReference type="AlphaFoldDB" id="A0A6J1SUR4"/>
<sequence>MASRRAAQQSNLDRYHCLFTWYRGFDRVDSKWMIDTLEDKLLTSDCEWQSIIYRLVLAFENYHFHQYSVARDHLVECENILSDSECIATSPLVKRNEESIKHVLYSTWLHIIAKDHSYDTFEDYLKEIKLYKSMGARQRAGVNAIHAACLLEYGLKATKKSLDVILEAIKNNEHEGHWHYLKGQILRYERLSTCQSSPVLPKEQQSFEMAHFYDEHVPSHCIGLAACLHDSVKNVKGPSEVRDKATGLYKTALENWPNSAYVNLMCASGLLAYSYPVRETRLADKCIDKALKLAPQSSHVNLVAGVFFKYPNHNNVAANRNFNIAKKRYSSIVEKIQKEEFENYRIILDKAITDPPQLPHVPAPAPAPVANERVNVFDEDVLSVYEQLNQFADEDNYVINYVF</sequence>
<organism evidence="1 2">
    <name type="scientific">Frankliniella occidentalis</name>
    <name type="common">Western flower thrips</name>
    <name type="synonym">Euthrips occidentalis</name>
    <dbReference type="NCBI Taxonomy" id="133901"/>
    <lineage>
        <taxon>Eukaryota</taxon>
        <taxon>Metazoa</taxon>
        <taxon>Ecdysozoa</taxon>
        <taxon>Arthropoda</taxon>
        <taxon>Hexapoda</taxon>
        <taxon>Insecta</taxon>
        <taxon>Pterygota</taxon>
        <taxon>Neoptera</taxon>
        <taxon>Paraneoptera</taxon>
        <taxon>Thysanoptera</taxon>
        <taxon>Terebrantia</taxon>
        <taxon>Thripoidea</taxon>
        <taxon>Thripidae</taxon>
        <taxon>Frankliniella</taxon>
    </lineage>
</organism>
<proteinExistence type="predicted"/>
<accession>A0A6J1SUR4</accession>
<keyword evidence="1" id="KW-1185">Reference proteome</keyword>